<sequence>MASQGSASVAAGPGGKRRRVSASRAQGALLVVQEKFMMDQAAKNLHDIVSSLQADPRKTQMVKAFAGWRSDLGLWRLVMEEEGGCKSILHVRRGLRKGLPLDAVIAKKDMSKWDIEQNWFDMESMLVNRTLGLSQILWAYFGFGSAVPEERSQAAGQGLGASCC</sequence>
<feature type="region of interest" description="Disordered" evidence="1">
    <location>
        <begin position="1"/>
        <end position="20"/>
    </location>
</feature>
<gene>
    <name evidence="2" type="ORF">AMON00008_LOCUS60987</name>
</gene>
<evidence type="ECO:0000313" key="2">
    <source>
        <dbReference type="EMBL" id="CAE4662878.1"/>
    </source>
</evidence>
<reference evidence="2" key="1">
    <citation type="submission" date="2021-01" db="EMBL/GenBank/DDBJ databases">
        <authorList>
            <person name="Corre E."/>
            <person name="Pelletier E."/>
            <person name="Niang G."/>
            <person name="Scheremetjew M."/>
            <person name="Finn R."/>
            <person name="Kale V."/>
            <person name="Holt S."/>
            <person name="Cochrane G."/>
            <person name="Meng A."/>
            <person name="Brown T."/>
            <person name="Cohen L."/>
        </authorList>
    </citation>
    <scope>NUCLEOTIDE SEQUENCE</scope>
    <source>
        <strain evidence="2">CCMP3105</strain>
    </source>
</reference>
<organism evidence="2">
    <name type="scientific">Alexandrium monilatum</name>
    <dbReference type="NCBI Taxonomy" id="311494"/>
    <lineage>
        <taxon>Eukaryota</taxon>
        <taxon>Sar</taxon>
        <taxon>Alveolata</taxon>
        <taxon>Dinophyceae</taxon>
        <taxon>Gonyaulacales</taxon>
        <taxon>Pyrocystaceae</taxon>
        <taxon>Alexandrium</taxon>
    </lineage>
</organism>
<protein>
    <submittedName>
        <fullName evidence="2">Uncharacterized protein</fullName>
    </submittedName>
</protein>
<dbReference type="AlphaFoldDB" id="A0A7S4T2H6"/>
<evidence type="ECO:0000256" key="1">
    <source>
        <dbReference type="SAM" id="MobiDB-lite"/>
    </source>
</evidence>
<proteinExistence type="predicted"/>
<accession>A0A7S4T2H6</accession>
<name>A0A7S4T2H6_9DINO</name>
<dbReference type="EMBL" id="HBNR01085204">
    <property type="protein sequence ID" value="CAE4662878.1"/>
    <property type="molecule type" value="Transcribed_RNA"/>
</dbReference>